<evidence type="ECO:0000256" key="13">
    <source>
        <dbReference type="SAM" id="Phobius"/>
    </source>
</evidence>
<dbReference type="Gene3D" id="2.60.120.10">
    <property type="entry name" value="Jelly Rolls"/>
    <property type="match status" value="2"/>
</dbReference>
<feature type="transmembrane region" description="Helical" evidence="13">
    <location>
        <begin position="529"/>
        <end position="547"/>
    </location>
</feature>
<keyword evidence="19" id="KW-1185">Reference proteome</keyword>
<keyword evidence="4 13" id="KW-0812">Transmembrane</keyword>
<keyword evidence="2" id="KW-0813">Transport</keyword>
<evidence type="ECO:0000256" key="8">
    <source>
        <dbReference type="ARBA" id="ARBA00022840"/>
    </source>
</evidence>
<keyword evidence="7" id="KW-0645">Protease</keyword>
<keyword evidence="10 13" id="KW-0472">Membrane</keyword>
<keyword evidence="8" id="KW-0067">ATP-binding</keyword>
<feature type="transmembrane region" description="Helical" evidence="13">
    <location>
        <begin position="610"/>
        <end position="630"/>
    </location>
</feature>
<dbReference type="PROSITE" id="PS50042">
    <property type="entry name" value="CNMP_BINDING_3"/>
    <property type="match status" value="2"/>
</dbReference>
<proteinExistence type="predicted"/>
<comment type="subcellular location">
    <subcellularLocation>
        <location evidence="1">Cell membrane</location>
        <topology evidence="1">Multi-pass membrane protein</topology>
    </subcellularLocation>
</comment>
<feature type="transmembrane region" description="Helical" evidence="13">
    <location>
        <begin position="725"/>
        <end position="746"/>
    </location>
</feature>
<evidence type="ECO:0000256" key="4">
    <source>
        <dbReference type="ARBA" id="ARBA00022692"/>
    </source>
</evidence>
<dbReference type="CDD" id="cd02418">
    <property type="entry name" value="Peptidase_C39B"/>
    <property type="match status" value="1"/>
</dbReference>
<dbReference type="PANTHER" id="PTHR43394">
    <property type="entry name" value="ATP-DEPENDENT PERMEASE MDL1, MITOCHONDRIAL"/>
    <property type="match status" value="1"/>
</dbReference>
<evidence type="ECO:0000313" key="19">
    <source>
        <dbReference type="Proteomes" id="UP000250369"/>
    </source>
</evidence>
<organism evidence="18 19">
    <name type="scientific">Paenibacillus contaminans</name>
    <dbReference type="NCBI Taxonomy" id="450362"/>
    <lineage>
        <taxon>Bacteria</taxon>
        <taxon>Bacillati</taxon>
        <taxon>Bacillota</taxon>
        <taxon>Bacilli</taxon>
        <taxon>Bacillales</taxon>
        <taxon>Paenibacillaceae</taxon>
        <taxon>Paenibacillus</taxon>
    </lineage>
</organism>
<dbReference type="InterPro" id="IPR018490">
    <property type="entry name" value="cNMP-bd_dom_sf"/>
</dbReference>
<dbReference type="GO" id="GO:0006508">
    <property type="term" value="P:proteolysis"/>
    <property type="evidence" value="ECO:0007669"/>
    <property type="project" value="InterPro"/>
</dbReference>
<dbReference type="InterPro" id="IPR018488">
    <property type="entry name" value="cNMP-bd_CS"/>
</dbReference>
<dbReference type="PROSITE" id="PS00888">
    <property type="entry name" value="CNMP_BINDING_1"/>
    <property type="match status" value="2"/>
</dbReference>
<gene>
    <name evidence="18" type="ORF">DQG23_09415</name>
</gene>
<dbReference type="RefSeq" id="WP_113030576.1">
    <property type="nucleotide sequence ID" value="NZ_QMFB01000004.1"/>
</dbReference>
<evidence type="ECO:0000256" key="2">
    <source>
        <dbReference type="ARBA" id="ARBA00022448"/>
    </source>
</evidence>
<evidence type="ECO:0000259" key="17">
    <source>
        <dbReference type="PROSITE" id="PS50990"/>
    </source>
</evidence>
<accession>A0A329MNN3</accession>
<dbReference type="Gene3D" id="1.20.1560.10">
    <property type="entry name" value="ABC transporter type 1, transmembrane domain"/>
    <property type="match status" value="1"/>
</dbReference>
<dbReference type="GO" id="GO:0008234">
    <property type="term" value="F:cysteine-type peptidase activity"/>
    <property type="evidence" value="ECO:0007669"/>
    <property type="project" value="UniProtKB-KW"/>
</dbReference>
<dbReference type="GO" id="GO:0005886">
    <property type="term" value="C:plasma membrane"/>
    <property type="evidence" value="ECO:0007669"/>
    <property type="project" value="UniProtKB-SubCell"/>
</dbReference>
<evidence type="ECO:0000313" key="18">
    <source>
        <dbReference type="EMBL" id="RAV21485.1"/>
    </source>
</evidence>
<dbReference type="CDD" id="cd00038">
    <property type="entry name" value="CAP_ED"/>
    <property type="match status" value="2"/>
</dbReference>
<feature type="domain" description="Cyclic nucleotide-binding" evidence="14">
    <location>
        <begin position="146"/>
        <end position="247"/>
    </location>
</feature>
<evidence type="ECO:0000256" key="5">
    <source>
        <dbReference type="ARBA" id="ARBA00022741"/>
    </source>
</evidence>
<dbReference type="InterPro" id="IPR003593">
    <property type="entry name" value="AAA+_ATPase"/>
</dbReference>
<feature type="domain" description="ABC transporter" evidence="15">
    <location>
        <begin position="785"/>
        <end position="1020"/>
    </location>
</feature>
<feature type="transmembrane region" description="Helical" evidence="13">
    <location>
        <begin position="688"/>
        <end position="710"/>
    </location>
</feature>
<evidence type="ECO:0008006" key="20">
    <source>
        <dbReference type="Google" id="ProtNLM"/>
    </source>
</evidence>
<dbReference type="AlphaFoldDB" id="A0A329MNN3"/>
<keyword evidence="11" id="KW-0010">Activator</keyword>
<feature type="domain" description="Peptidase C39" evidence="17">
    <location>
        <begin position="320"/>
        <end position="439"/>
    </location>
</feature>
<dbReference type="PANTHER" id="PTHR43394:SF1">
    <property type="entry name" value="ATP-BINDING CASSETTE SUB-FAMILY B MEMBER 10, MITOCHONDRIAL"/>
    <property type="match status" value="1"/>
</dbReference>
<keyword evidence="9 13" id="KW-1133">Transmembrane helix</keyword>
<dbReference type="InterPro" id="IPR036640">
    <property type="entry name" value="ABC1_TM_sf"/>
</dbReference>
<dbReference type="PRINTS" id="PR00103">
    <property type="entry name" value="CAMPKINASE"/>
</dbReference>
<dbReference type="CDD" id="cd18568">
    <property type="entry name" value="ABC_6TM_HetC_like"/>
    <property type="match status" value="1"/>
</dbReference>
<evidence type="ECO:0000259" key="16">
    <source>
        <dbReference type="PROSITE" id="PS50929"/>
    </source>
</evidence>
<evidence type="ECO:0000256" key="1">
    <source>
        <dbReference type="ARBA" id="ARBA00004651"/>
    </source>
</evidence>
<comment type="caution">
    <text evidence="18">The sequence shown here is derived from an EMBL/GenBank/DDBJ whole genome shotgun (WGS) entry which is preliminary data.</text>
</comment>
<dbReference type="SUPFAM" id="SSF52540">
    <property type="entry name" value="P-loop containing nucleoside triphosphate hydrolases"/>
    <property type="match status" value="1"/>
</dbReference>
<dbReference type="InterPro" id="IPR003439">
    <property type="entry name" value="ABC_transporter-like_ATP-bd"/>
</dbReference>
<dbReference type="OrthoDB" id="9762778at2"/>
<evidence type="ECO:0000256" key="6">
    <source>
        <dbReference type="ARBA" id="ARBA00022801"/>
    </source>
</evidence>
<evidence type="ECO:0000259" key="14">
    <source>
        <dbReference type="PROSITE" id="PS50042"/>
    </source>
</evidence>
<dbReference type="Gene3D" id="3.40.50.300">
    <property type="entry name" value="P-loop containing nucleotide triphosphate hydrolases"/>
    <property type="match status" value="1"/>
</dbReference>
<dbReference type="SMART" id="SM00382">
    <property type="entry name" value="AAA"/>
    <property type="match status" value="1"/>
</dbReference>
<keyword evidence="7" id="KW-0788">Thiol protease</keyword>
<dbReference type="GO" id="GO:0016887">
    <property type="term" value="F:ATP hydrolysis activity"/>
    <property type="evidence" value="ECO:0007669"/>
    <property type="project" value="InterPro"/>
</dbReference>
<keyword evidence="5" id="KW-0547">Nucleotide-binding</keyword>
<dbReference type="Proteomes" id="UP000250369">
    <property type="component" value="Unassembled WGS sequence"/>
</dbReference>
<dbReference type="PROSITE" id="PS50990">
    <property type="entry name" value="PEPTIDASE_C39"/>
    <property type="match status" value="1"/>
</dbReference>
<dbReference type="PROSITE" id="PS50893">
    <property type="entry name" value="ABC_TRANSPORTER_2"/>
    <property type="match status" value="1"/>
</dbReference>
<feature type="transmembrane region" description="Helical" evidence="13">
    <location>
        <begin position="472"/>
        <end position="494"/>
    </location>
</feature>
<evidence type="ECO:0000256" key="10">
    <source>
        <dbReference type="ARBA" id="ARBA00023136"/>
    </source>
</evidence>
<dbReference type="PROSITE" id="PS00211">
    <property type="entry name" value="ABC_TRANSPORTER_1"/>
    <property type="match status" value="1"/>
</dbReference>
<keyword evidence="3" id="KW-1003">Cell membrane</keyword>
<dbReference type="FunFam" id="3.40.50.300:FF:000221">
    <property type="entry name" value="Multidrug ABC transporter ATP-binding protein"/>
    <property type="match status" value="1"/>
</dbReference>
<feature type="transmembrane region" description="Helical" evidence="13">
    <location>
        <begin position="506"/>
        <end position="523"/>
    </location>
</feature>
<dbReference type="Pfam" id="PF03412">
    <property type="entry name" value="Peptidase_C39"/>
    <property type="match status" value="1"/>
</dbReference>
<dbReference type="Pfam" id="PF00027">
    <property type="entry name" value="cNMP_binding"/>
    <property type="match status" value="2"/>
</dbReference>
<dbReference type="EMBL" id="QMFB01000004">
    <property type="protein sequence ID" value="RAV21485.1"/>
    <property type="molecule type" value="Genomic_DNA"/>
</dbReference>
<evidence type="ECO:0000256" key="11">
    <source>
        <dbReference type="ARBA" id="ARBA00023159"/>
    </source>
</evidence>
<feature type="domain" description="ABC transmembrane type-1" evidence="16">
    <location>
        <begin position="475"/>
        <end position="751"/>
    </location>
</feature>
<dbReference type="InterPro" id="IPR017871">
    <property type="entry name" value="ABC_transporter-like_CS"/>
</dbReference>
<dbReference type="GO" id="GO:0005524">
    <property type="term" value="F:ATP binding"/>
    <property type="evidence" value="ECO:0007669"/>
    <property type="project" value="UniProtKB-KW"/>
</dbReference>
<dbReference type="InterPro" id="IPR011527">
    <property type="entry name" value="ABC1_TM_dom"/>
</dbReference>
<reference evidence="18 19" key="1">
    <citation type="journal article" date="2009" name="Int. J. Syst. Evol. Microbiol.">
        <title>Paenibacillus contaminans sp. nov., isolated from a contaminated laboratory plate.</title>
        <authorList>
            <person name="Chou J.H."/>
            <person name="Lee J.H."/>
            <person name="Lin M.C."/>
            <person name="Chang P.S."/>
            <person name="Arun A.B."/>
            <person name="Young C.C."/>
            <person name="Chen W.M."/>
        </authorList>
    </citation>
    <scope>NUCLEOTIDE SEQUENCE [LARGE SCALE GENOMIC DNA]</scope>
    <source>
        <strain evidence="18 19">CKOBP-6</strain>
    </source>
</reference>
<feature type="transmembrane region" description="Helical" evidence="13">
    <location>
        <begin position="587"/>
        <end position="604"/>
    </location>
</feature>
<keyword evidence="6" id="KW-0378">Hydrolase</keyword>
<dbReference type="InterPro" id="IPR000595">
    <property type="entry name" value="cNMP-bd_dom"/>
</dbReference>
<evidence type="ECO:0000259" key="15">
    <source>
        <dbReference type="PROSITE" id="PS50893"/>
    </source>
</evidence>
<evidence type="ECO:0000256" key="7">
    <source>
        <dbReference type="ARBA" id="ARBA00022807"/>
    </source>
</evidence>
<dbReference type="InterPro" id="IPR027417">
    <property type="entry name" value="P-loop_NTPase"/>
</dbReference>
<protein>
    <recommendedName>
        <fullName evidence="20">Peptidase C39</fullName>
    </recommendedName>
</protein>
<dbReference type="InterPro" id="IPR014710">
    <property type="entry name" value="RmlC-like_jellyroll"/>
</dbReference>
<evidence type="ECO:0000256" key="12">
    <source>
        <dbReference type="SAM" id="MobiDB-lite"/>
    </source>
</evidence>
<feature type="domain" description="Cyclic nucleotide-binding" evidence="14">
    <location>
        <begin position="15"/>
        <end position="135"/>
    </location>
</feature>
<dbReference type="SUPFAM" id="SSF90123">
    <property type="entry name" value="ABC transporter transmembrane region"/>
    <property type="match status" value="1"/>
</dbReference>
<dbReference type="PROSITE" id="PS00889">
    <property type="entry name" value="CNMP_BINDING_2"/>
    <property type="match status" value="1"/>
</dbReference>
<feature type="region of interest" description="Disordered" evidence="12">
    <location>
        <begin position="279"/>
        <end position="301"/>
    </location>
</feature>
<dbReference type="InterPro" id="IPR039421">
    <property type="entry name" value="Type_1_exporter"/>
</dbReference>
<dbReference type="GO" id="GO:0015421">
    <property type="term" value="F:ABC-type oligopeptide transporter activity"/>
    <property type="evidence" value="ECO:0007669"/>
    <property type="project" value="TreeGrafter"/>
</dbReference>
<dbReference type="SUPFAM" id="SSF51206">
    <property type="entry name" value="cAMP-binding domain-like"/>
    <property type="match status" value="2"/>
</dbReference>
<dbReference type="Gene3D" id="3.90.70.10">
    <property type="entry name" value="Cysteine proteinases"/>
    <property type="match status" value="1"/>
</dbReference>
<dbReference type="InterPro" id="IPR005074">
    <property type="entry name" value="Peptidase_C39"/>
</dbReference>
<name>A0A329MNN3_9BACL</name>
<sequence length="1023" mass="113643">MLDYSQSMILDTIPIFQVLLPQEKAKVAASFEQVSYQMGDTIVQAGERGDAFYLVIAGKVRMIGTEPNGNEINLGLMESGSHFGQEALLNEDLQELTLRASTQLELLRLSRSMFMQLIDAHPELKGYLLEQLADESMRKFLKRTALFAPLQHQELRSLLDIMVIKEYAPGQAIVREGEAGDAFYILRSGTASVLKDSEGGRKLNTVQAGEFFGELALLTGGPRQASVVADGAVSVFSLAKQDFDRLIAAYPKVRATIIGIASAYRQPADILLKTETNTAAADASAGDEPSMAEEADREKRQRYGGRRTWRFRNRFPVLLQQSEMDCGPTCLSMIARHYGKRLSIHRLRELAQVGLEGSTIFHLCKTAEAIGFQAEAVRSSMKGLAEQPMPVIAHWQGKHYVVVVQVEDRHVTVADPSIGLLTYTHADFLKGWTLNAVLLKPTEALFAQEESKPSFGRYWAYFASHKQGLFHLVWLTLLLQVIHLALPLFTQRVIDRVLIGRQYEDLNVMLVVMLGVSVLTMLVQAIREWVIAGTFIKIDIDMLMGFYRHVFRLPMRYFATRKVGDILTRAGENQVIRQFLVTNSMNAVLNVMTIIVYMTVMFTYNVVLAWLALAFIPCFIALTLIVTPLMKRNSRHQFQANVDLQNALVETIGSMRTVKALAAEDEVRKKVESKFRQTTFVQMKGWKLGIFSGSVATVLQTLSSVTVLYAGAELIIGEKLTVGELMAFSAVYALVTQAALSLIGMWDEFQGVRIALERLDDVFETEREEADPSRLTALPKLQGAIAFERVSFRYEADGKNVLQNISFELAPGQTIAIVGRSGSGKSTLANLLLRLYAPSSGTIRIDGHDLMQVQAVTLRKQIGVVQQEAALFSGSIRENIAYQLPEASMDQVIAAAMLAGAHEFVMSFPSGYETHVGERGANLSGGQRQRIAIARALMGNPPILIFDEATSALDNESEQTIQRNMRTILEDRTTLIIAHRLSTVRHADRILVLDQGVIAESGTHEELMAVKGLYHMLVSQPME</sequence>
<evidence type="ECO:0000256" key="9">
    <source>
        <dbReference type="ARBA" id="ARBA00022989"/>
    </source>
</evidence>
<dbReference type="PROSITE" id="PS50929">
    <property type="entry name" value="ABC_TM1F"/>
    <property type="match status" value="1"/>
</dbReference>
<dbReference type="SMART" id="SM00100">
    <property type="entry name" value="cNMP"/>
    <property type="match status" value="2"/>
</dbReference>
<dbReference type="Pfam" id="PF00664">
    <property type="entry name" value="ABC_membrane"/>
    <property type="match status" value="1"/>
</dbReference>
<dbReference type="Pfam" id="PF00005">
    <property type="entry name" value="ABC_tran"/>
    <property type="match status" value="1"/>
</dbReference>
<evidence type="ECO:0000256" key="3">
    <source>
        <dbReference type="ARBA" id="ARBA00022475"/>
    </source>
</evidence>